<evidence type="ECO:0000256" key="6">
    <source>
        <dbReference type="ARBA" id="ARBA00023125"/>
    </source>
</evidence>
<feature type="region of interest" description="Disordered" evidence="9">
    <location>
        <begin position="1183"/>
        <end position="1273"/>
    </location>
</feature>
<dbReference type="GO" id="GO:0005634">
    <property type="term" value="C:nucleus"/>
    <property type="evidence" value="ECO:0007669"/>
    <property type="project" value="UniProtKB-SubCell"/>
</dbReference>
<feature type="compositionally biased region" description="Low complexity" evidence="9">
    <location>
        <begin position="1144"/>
        <end position="1154"/>
    </location>
</feature>
<dbReference type="InterPro" id="IPR001025">
    <property type="entry name" value="BAH_dom"/>
</dbReference>
<feature type="compositionally biased region" description="Polar residues" evidence="9">
    <location>
        <begin position="1225"/>
        <end position="1244"/>
    </location>
</feature>
<dbReference type="InterPro" id="IPR043151">
    <property type="entry name" value="BAH_sf"/>
</dbReference>
<evidence type="ECO:0000256" key="1">
    <source>
        <dbReference type="ARBA" id="ARBA00004123"/>
    </source>
</evidence>
<feature type="domain" description="BAH" evidence="10">
    <location>
        <begin position="509"/>
        <end position="636"/>
    </location>
</feature>
<dbReference type="SUPFAM" id="SSF53335">
    <property type="entry name" value="S-adenosyl-L-methionine-dependent methyltransferases"/>
    <property type="match status" value="1"/>
</dbReference>
<keyword evidence="12" id="KW-1185">Reference proteome</keyword>
<dbReference type="PANTHER" id="PTHR10629">
    <property type="entry name" value="CYTOSINE-SPECIFIC METHYLTRANSFERASE"/>
    <property type="match status" value="1"/>
</dbReference>
<keyword evidence="6" id="KW-0238">DNA-binding</keyword>
<comment type="subcellular location">
    <subcellularLocation>
        <location evidence="1">Nucleus</location>
    </subcellularLocation>
</comment>
<feature type="domain" description="BAH" evidence="10">
    <location>
        <begin position="371"/>
        <end position="492"/>
    </location>
</feature>
<dbReference type="EMBL" id="CAJRGZ010000030">
    <property type="protein sequence ID" value="CAG5184758.1"/>
    <property type="molecule type" value="Genomic_DNA"/>
</dbReference>
<comment type="similarity">
    <text evidence="8">Belongs to the class I-like SAM-binding methyltransferase superfamily. C5-methyltransferase family.</text>
</comment>
<dbReference type="EC" id="2.1.1.37" evidence="2"/>
<keyword evidence="3 8" id="KW-0489">Methyltransferase</keyword>
<dbReference type="InterPro" id="IPR057215">
    <property type="entry name" value="DUF7893"/>
</dbReference>
<feature type="compositionally biased region" description="Low complexity" evidence="9">
    <location>
        <begin position="1255"/>
        <end position="1264"/>
    </location>
</feature>
<dbReference type="GO" id="GO:0032259">
    <property type="term" value="P:methylation"/>
    <property type="evidence" value="ECO:0007669"/>
    <property type="project" value="UniProtKB-KW"/>
</dbReference>
<dbReference type="PROSITE" id="PS51038">
    <property type="entry name" value="BAH"/>
    <property type="match status" value="2"/>
</dbReference>
<dbReference type="InterPro" id="IPR029063">
    <property type="entry name" value="SAM-dependent_MTases_sf"/>
</dbReference>
<feature type="active site" evidence="8">
    <location>
        <position position="742"/>
    </location>
</feature>
<dbReference type="Gene3D" id="2.30.30.490">
    <property type="match status" value="1"/>
</dbReference>
<dbReference type="PRINTS" id="PR00105">
    <property type="entry name" value="C5METTRFRASE"/>
</dbReference>
<dbReference type="PANTHER" id="PTHR10629:SF54">
    <property type="entry name" value="DNA METHYLTRANSFERASE DIM-2"/>
    <property type="match status" value="1"/>
</dbReference>
<dbReference type="GO" id="GO:0003886">
    <property type="term" value="F:DNA (cytosine-5-)-methyltransferase activity"/>
    <property type="evidence" value="ECO:0007669"/>
    <property type="project" value="UniProtKB-EC"/>
</dbReference>
<dbReference type="PROSITE" id="PS00094">
    <property type="entry name" value="C5_MTASE_1"/>
    <property type="match status" value="1"/>
</dbReference>
<accession>A0A8J2IB61</accession>
<dbReference type="Pfam" id="PF25423">
    <property type="entry name" value="DUF7893"/>
    <property type="match status" value="1"/>
</dbReference>
<evidence type="ECO:0000259" key="10">
    <source>
        <dbReference type="PROSITE" id="PS51038"/>
    </source>
</evidence>
<dbReference type="InterPro" id="IPR001525">
    <property type="entry name" value="C5_MeTfrase"/>
</dbReference>
<dbReference type="GO" id="GO:0044027">
    <property type="term" value="P:negative regulation of gene expression via chromosomal CpG island methylation"/>
    <property type="evidence" value="ECO:0007669"/>
    <property type="project" value="TreeGrafter"/>
</dbReference>
<feature type="region of interest" description="Disordered" evidence="9">
    <location>
        <begin position="1"/>
        <end position="31"/>
    </location>
</feature>
<evidence type="ECO:0000313" key="12">
    <source>
        <dbReference type="Proteomes" id="UP000676310"/>
    </source>
</evidence>
<evidence type="ECO:0000256" key="3">
    <source>
        <dbReference type="ARBA" id="ARBA00022603"/>
    </source>
</evidence>
<dbReference type="Proteomes" id="UP000676310">
    <property type="component" value="Unassembled WGS sequence"/>
</dbReference>
<dbReference type="Pfam" id="PF00145">
    <property type="entry name" value="DNA_methylase"/>
    <property type="match status" value="1"/>
</dbReference>
<dbReference type="InterPro" id="IPR018117">
    <property type="entry name" value="C5_DNA_meth_AS"/>
</dbReference>
<evidence type="ECO:0000256" key="9">
    <source>
        <dbReference type="SAM" id="MobiDB-lite"/>
    </source>
</evidence>
<dbReference type="Gene3D" id="3.40.50.150">
    <property type="entry name" value="Vaccinia Virus protein VP39"/>
    <property type="match status" value="1"/>
</dbReference>
<protein>
    <recommendedName>
        <fullName evidence="2">DNA (cytosine-5-)-methyltransferase</fullName>
        <ecNumber evidence="2">2.1.1.37</ecNumber>
    </recommendedName>
</protein>
<dbReference type="GO" id="GO:0003677">
    <property type="term" value="F:DNA binding"/>
    <property type="evidence" value="ECO:0007669"/>
    <property type="project" value="UniProtKB-KW"/>
</dbReference>
<feature type="compositionally biased region" description="Basic and acidic residues" evidence="9">
    <location>
        <begin position="1197"/>
        <end position="1217"/>
    </location>
</feature>
<keyword evidence="5 8" id="KW-0949">S-adenosyl-L-methionine</keyword>
<evidence type="ECO:0000256" key="4">
    <source>
        <dbReference type="ARBA" id="ARBA00022679"/>
    </source>
</evidence>
<evidence type="ECO:0000256" key="8">
    <source>
        <dbReference type="PROSITE-ProRule" id="PRU01016"/>
    </source>
</evidence>
<dbReference type="InterPro" id="IPR050390">
    <property type="entry name" value="C5-Methyltransferase"/>
</dbReference>
<evidence type="ECO:0000256" key="5">
    <source>
        <dbReference type="ARBA" id="ARBA00022691"/>
    </source>
</evidence>
<evidence type="ECO:0000256" key="7">
    <source>
        <dbReference type="ARBA" id="ARBA00023242"/>
    </source>
</evidence>
<dbReference type="Gene3D" id="3.90.120.10">
    <property type="entry name" value="DNA Methylase, subunit A, domain 2"/>
    <property type="match status" value="1"/>
</dbReference>
<dbReference type="PROSITE" id="PS51679">
    <property type="entry name" value="SAM_MT_C5"/>
    <property type="match status" value="1"/>
</dbReference>
<proteinExistence type="inferred from homology"/>
<keyword evidence="7" id="KW-0539">Nucleus</keyword>
<gene>
    <name evidence="11" type="ORF">ALTATR162_LOCUS11067</name>
</gene>
<dbReference type="OrthoDB" id="5376140at2759"/>
<feature type="compositionally biased region" description="Polar residues" evidence="9">
    <location>
        <begin position="15"/>
        <end position="25"/>
    </location>
</feature>
<dbReference type="RefSeq" id="XP_043174644.1">
    <property type="nucleotide sequence ID" value="XM_043318709.1"/>
</dbReference>
<evidence type="ECO:0000256" key="2">
    <source>
        <dbReference type="ARBA" id="ARBA00011975"/>
    </source>
</evidence>
<keyword evidence="4 8" id="KW-0808">Transferase</keyword>
<dbReference type="GO" id="GO:0003682">
    <property type="term" value="F:chromatin binding"/>
    <property type="evidence" value="ECO:0007669"/>
    <property type="project" value="InterPro"/>
</dbReference>
<name>A0A8J2IB61_9PLEO</name>
<comment type="caution">
    <text evidence="11">The sequence shown here is derived from an EMBL/GenBank/DDBJ whole genome shotgun (WGS) entry which is preliminary data.</text>
</comment>
<sequence length="1297" mass="145799">MPPPLAKDNTMVLMSDSTPPEQSTQRARRSSESIISLSAISDFAHSHIANWSPPVPLTPESEALQRLKTEWKRQAGGQPVSDGHRSEKQLLIADLQNFEIYRAPESEKRAYEMTSLHYLEVPITKKLCFDGFICLGGTRYYVQAVPIQDSSVEGYGDEESSRVKTYIQSTHASKDTEYDIWYRLEKSAPGYREFQKSFLWVAQLGKHIIDYMESQPAGFVGLNDFREDFHHWLTHRFAHCADFKQWHAAFRHRTDFRVGVNAYIDYFYNQAFNLPNSKQLLGHPLWGECLAKGLTAVETQEQVVEQTIATPEVFNCFKDMYFGGKLQKKRPIDTVRIEQERRKRMLGFAKSPSGRQIITPLSSVCRPYGNSPVRVGDVVALVPDEIDLTVWRNTDWDWLAYVQATELLKNGTQKLFVLWVYRHHETNIFKATYPYDNEVFLSDNCNCTEGELLSTDIKGRYDVDWSPSTIDAKRFFIRQTYVTQESAFVSVRSSHKTCTCLKTRNSPIGQYRRGDTVYLAKTRHQDHILDPVVIQHVDQASEIITVRRLLRFERDCKELATKVGRLNLVANELVLTDEYEEVAISRIRRRCYIEFVSKADILNGRIPFKYNRGGAGDLWFLAMGLIAKGGEQNLVFLRSLPNSFNEGPDMYSPQNLRGMSLFSGGGSLDRGLEEGGAVTFDSVVDFSQHAIHTQRANSKSPETMCLFCGSVDDHFSAALKGDKSKLVSRVGSVDFIAAGSPCPGFSALQQNFLSEKSLRNASHISTFCSYVDLYRPLYGILENVVNMASTRVGYEDQNVLSQVVACLVSMGYQCNQYIMDAWSYGSAQQRSRLILTIAAPGLEPIAQPWHTHARPYEDTAGKCLGRLPNGERFGEREHYPTPFAYISAATVGDGLPDIGTGIVQTCIPFPDHRVPGLPTRKKRALVKCIPRLPPGCGYKEADQRGLVPKLLKDPRQDIGKAYQRIKANGLVPCITTGCSIRDSRNGAVLHWDQHRTISVLEARRTQGYTDEEPIIGNLIEQYKIVGNGVDRKVAFAMGLALLQAVQKIELGFTANGTVQTAAEVVDFISDTTSYSGQHYDSKPEFKSISRELRPVSKEQPAQTTRPAVMIPRRSRTVKNTRDNISDSVTSKTCAKVADGAKNESTQTSRSSQSRGSDQRKHGFFSRISQTLTAGVGRLSLSNMASSRPATIPMATKRNRDNDLDDMTTKSESDLSRERPKKQLRVSETPTVDSMASDEATNNRGKSVFSHRHSRGSSTSSSTKTRQTRHSGLLVEFVPRKWNKRPEVEVRECGSEKS</sequence>
<organism evidence="11 12">
    <name type="scientific">Alternaria atra</name>
    <dbReference type="NCBI Taxonomy" id="119953"/>
    <lineage>
        <taxon>Eukaryota</taxon>
        <taxon>Fungi</taxon>
        <taxon>Dikarya</taxon>
        <taxon>Ascomycota</taxon>
        <taxon>Pezizomycotina</taxon>
        <taxon>Dothideomycetes</taxon>
        <taxon>Pleosporomycetidae</taxon>
        <taxon>Pleosporales</taxon>
        <taxon>Pleosporineae</taxon>
        <taxon>Pleosporaceae</taxon>
        <taxon>Alternaria</taxon>
        <taxon>Alternaria sect. Ulocladioides</taxon>
    </lineage>
</organism>
<feature type="region of interest" description="Disordered" evidence="9">
    <location>
        <begin position="1092"/>
        <end position="1163"/>
    </location>
</feature>
<dbReference type="GeneID" id="67011298"/>
<evidence type="ECO:0000313" key="11">
    <source>
        <dbReference type="EMBL" id="CAG5184758.1"/>
    </source>
</evidence>
<reference evidence="11" key="1">
    <citation type="submission" date="2021-05" db="EMBL/GenBank/DDBJ databases">
        <authorList>
            <person name="Stam R."/>
        </authorList>
    </citation>
    <scope>NUCLEOTIDE SEQUENCE</scope>
    <source>
        <strain evidence="11">CS162</strain>
    </source>
</reference>